<proteinExistence type="predicted"/>
<feature type="chain" id="PRO_5046575263" evidence="2">
    <location>
        <begin position="26"/>
        <end position="136"/>
    </location>
</feature>
<keyword evidence="4" id="KW-1185">Reference proteome</keyword>
<evidence type="ECO:0000256" key="2">
    <source>
        <dbReference type="SAM" id="SignalP"/>
    </source>
</evidence>
<evidence type="ECO:0000313" key="4">
    <source>
        <dbReference type="Proteomes" id="UP000825002"/>
    </source>
</evidence>
<dbReference type="Proteomes" id="UP000825002">
    <property type="component" value="Unassembled WGS sequence"/>
</dbReference>
<accession>A0ABQ7SBU4</accession>
<organism evidence="3 4">
    <name type="scientific">Fragariocoptes setiger</name>
    <dbReference type="NCBI Taxonomy" id="1670756"/>
    <lineage>
        <taxon>Eukaryota</taxon>
        <taxon>Metazoa</taxon>
        <taxon>Ecdysozoa</taxon>
        <taxon>Arthropoda</taxon>
        <taxon>Chelicerata</taxon>
        <taxon>Arachnida</taxon>
        <taxon>Acari</taxon>
        <taxon>Acariformes</taxon>
        <taxon>Trombidiformes</taxon>
        <taxon>Prostigmata</taxon>
        <taxon>Eupodina</taxon>
        <taxon>Eriophyoidea</taxon>
        <taxon>Phytoptidae</taxon>
        <taxon>Fragariocoptes</taxon>
    </lineage>
</organism>
<comment type="caution">
    <text evidence="3">The sequence shown here is derived from an EMBL/GenBank/DDBJ whole genome shotgun (WGS) entry which is preliminary data.</text>
</comment>
<evidence type="ECO:0000256" key="1">
    <source>
        <dbReference type="SAM" id="MobiDB-lite"/>
    </source>
</evidence>
<evidence type="ECO:0000313" key="3">
    <source>
        <dbReference type="EMBL" id="KAG9510878.1"/>
    </source>
</evidence>
<name>A0ABQ7SBU4_9ACAR</name>
<feature type="region of interest" description="Disordered" evidence="1">
    <location>
        <begin position="50"/>
        <end position="72"/>
    </location>
</feature>
<protein>
    <submittedName>
        <fullName evidence="3">Uncharacterized protein</fullName>
    </submittedName>
</protein>
<keyword evidence="2" id="KW-0732">Signal</keyword>
<dbReference type="EMBL" id="JAIFTH010000061">
    <property type="protein sequence ID" value="KAG9510878.1"/>
    <property type="molecule type" value="Genomic_DNA"/>
</dbReference>
<sequence length="136" mass="14959">MTRYSFKPVTVALVLLLVLFISLESDIVSAGAAHKKPPFNGSIFGKRSMASTLGRQNERPPPVQSDSMTSQRESFADVIASTVDDYLVSATNNEMYDTLGFCEAIISNCRAWYGNMPTPPNELGTHSAGSIQRRRR</sequence>
<feature type="signal peptide" evidence="2">
    <location>
        <begin position="1"/>
        <end position="25"/>
    </location>
</feature>
<gene>
    <name evidence="3" type="ORF">GZH46_00564</name>
</gene>
<reference evidence="3 4" key="1">
    <citation type="submission" date="2020-10" db="EMBL/GenBank/DDBJ databases">
        <authorList>
            <person name="Klimov P.B."/>
            <person name="Dyachkov S.M."/>
            <person name="Chetverikov P.E."/>
        </authorList>
    </citation>
    <scope>NUCLEOTIDE SEQUENCE [LARGE SCALE GENOMIC DNA]</scope>
    <source>
        <strain evidence="3">BMOC 18-1129-001#AD2665</strain>
        <tissue evidence="3">Entire mites</tissue>
    </source>
</reference>